<name>G9YM85_FLAPL</name>
<dbReference type="AlphaFoldDB" id="G9YM85"/>
<dbReference type="HOGENOM" id="CLU_2537615_0_0_9"/>
<dbReference type="EMBL" id="AGCK01000041">
    <property type="protein sequence ID" value="EHM54336.1"/>
    <property type="molecule type" value="Genomic_DNA"/>
</dbReference>
<evidence type="ECO:0000313" key="2">
    <source>
        <dbReference type="Proteomes" id="UP000004459"/>
    </source>
</evidence>
<protein>
    <submittedName>
        <fullName evidence="1">Uncharacterized protein</fullName>
    </submittedName>
</protein>
<dbReference type="Proteomes" id="UP000004459">
    <property type="component" value="Unassembled WGS sequence"/>
</dbReference>
<accession>G9YM85</accession>
<proteinExistence type="predicted"/>
<sequence length="83" mass="8973">MAVPRHFCFGTFCPKVKARSVSTGPQPAGFGEAPQQVFWQAFLPPDGAKISSVFTLELLAKNASVATLALLAVKECPLKRRKI</sequence>
<evidence type="ECO:0000313" key="1">
    <source>
        <dbReference type="EMBL" id="EHM54336.1"/>
    </source>
</evidence>
<reference evidence="1 2" key="1">
    <citation type="submission" date="2011-08" db="EMBL/GenBank/DDBJ databases">
        <authorList>
            <person name="Weinstock G."/>
            <person name="Sodergren E."/>
            <person name="Clifton S."/>
            <person name="Fulton L."/>
            <person name="Fulton B."/>
            <person name="Courtney L."/>
            <person name="Fronick C."/>
            <person name="Harrison M."/>
            <person name="Strong C."/>
            <person name="Farmer C."/>
            <person name="Delahaunty K."/>
            <person name="Markovic C."/>
            <person name="Hall O."/>
            <person name="Minx P."/>
            <person name="Tomlinson C."/>
            <person name="Mitreva M."/>
            <person name="Hou S."/>
            <person name="Chen J."/>
            <person name="Wollam A."/>
            <person name="Pepin K.H."/>
            <person name="Johnson M."/>
            <person name="Bhonagiri V."/>
            <person name="Zhang X."/>
            <person name="Suruliraj S."/>
            <person name="Warren W."/>
            <person name="Chinwalla A."/>
            <person name="Mardis E.R."/>
            <person name="Wilson R.K."/>
        </authorList>
    </citation>
    <scope>NUCLEOTIDE SEQUENCE [LARGE SCALE GENOMIC DNA]</scope>
    <source>
        <strain evidence="1 2">ATCC 29863</strain>
    </source>
</reference>
<organism evidence="1 2">
    <name type="scientific">Flavonifractor plautii ATCC 29863</name>
    <dbReference type="NCBI Taxonomy" id="411475"/>
    <lineage>
        <taxon>Bacteria</taxon>
        <taxon>Bacillati</taxon>
        <taxon>Bacillota</taxon>
        <taxon>Clostridia</taxon>
        <taxon>Eubacteriales</taxon>
        <taxon>Oscillospiraceae</taxon>
        <taxon>Flavonifractor</taxon>
    </lineage>
</organism>
<comment type="caution">
    <text evidence="1">The sequence shown here is derived from an EMBL/GenBank/DDBJ whole genome shotgun (WGS) entry which is preliminary data.</text>
</comment>
<gene>
    <name evidence="1" type="ORF">HMPREF0372_00606</name>
</gene>